<name>A0A3D8J4D4_9HELI</name>
<gene>
    <name evidence="1" type="ORF">CQA57_07030</name>
</gene>
<keyword evidence="2" id="KW-1185">Reference proteome</keyword>
<evidence type="ECO:0000313" key="1">
    <source>
        <dbReference type="EMBL" id="RDU72349.1"/>
    </source>
</evidence>
<dbReference type="EMBL" id="NXLX01000021">
    <property type="protein sequence ID" value="RDU72349.1"/>
    <property type="molecule type" value="Genomic_DNA"/>
</dbReference>
<organism evidence="1 2">
    <name type="scientific">Helicobacter anseris</name>
    <dbReference type="NCBI Taxonomy" id="375926"/>
    <lineage>
        <taxon>Bacteria</taxon>
        <taxon>Pseudomonadati</taxon>
        <taxon>Campylobacterota</taxon>
        <taxon>Epsilonproteobacteria</taxon>
        <taxon>Campylobacterales</taxon>
        <taxon>Helicobacteraceae</taxon>
        <taxon>Helicobacter</taxon>
    </lineage>
</organism>
<dbReference type="Proteomes" id="UP000256695">
    <property type="component" value="Unassembled WGS sequence"/>
</dbReference>
<reference evidence="1 2" key="1">
    <citation type="submission" date="2018-04" db="EMBL/GenBank/DDBJ databases">
        <title>Novel Campyloabacter and Helicobacter Species and Strains.</title>
        <authorList>
            <person name="Mannion A.J."/>
            <person name="Shen Z."/>
            <person name="Fox J.G."/>
        </authorList>
    </citation>
    <scope>NUCLEOTIDE SEQUENCE [LARGE SCALE GENOMIC DNA]</scope>
    <source>
        <strain evidence="1 2">MIT 04-9362</strain>
    </source>
</reference>
<evidence type="ECO:0000313" key="2">
    <source>
        <dbReference type="Proteomes" id="UP000256695"/>
    </source>
</evidence>
<sequence>MKIYVKQMSVEDLEKLLNKEMMERAKHDSIIVDVLHEVNRRGLKLEWNNSELDRKYFYILS</sequence>
<protein>
    <submittedName>
        <fullName evidence="1">Uncharacterized protein</fullName>
    </submittedName>
</protein>
<accession>A0A3D8J4D4</accession>
<comment type="caution">
    <text evidence="1">The sequence shown here is derived from an EMBL/GenBank/DDBJ whole genome shotgun (WGS) entry which is preliminary data.</text>
</comment>
<proteinExistence type="predicted"/>
<dbReference type="AlphaFoldDB" id="A0A3D8J4D4"/>